<proteinExistence type="predicted"/>
<feature type="region of interest" description="Disordered" evidence="1">
    <location>
        <begin position="94"/>
        <end position="144"/>
    </location>
</feature>
<organism evidence="2 3">
    <name type="scientific">Smittium megazygosporum</name>
    <dbReference type="NCBI Taxonomy" id="133381"/>
    <lineage>
        <taxon>Eukaryota</taxon>
        <taxon>Fungi</taxon>
        <taxon>Fungi incertae sedis</taxon>
        <taxon>Zoopagomycota</taxon>
        <taxon>Kickxellomycotina</taxon>
        <taxon>Harpellomycetes</taxon>
        <taxon>Harpellales</taxon>
        <taxon>Legeriomycetaceae</taxon>
        <taxon>Smittium</taxon>
    </lineage>
</organism>
<dbReference type="Proteomes" id="UP000245609">
    <property type="component" value="Unassembled WGS sequence"/>
</dbReference>
<name>A0A2T9Y2S6_9FUNG</name>
<protein>
    <submittedName>
        <fullName evidence="2">Uncharacterized protein</fullName>
    </submittedName>
</protein>
<reference evidence="2 3" key="1">
    <citation type="journal article" date="2018" name="MBio">
        <title>Comparative Genomics Reveals the Core Gene Toolbox for the Fungus-Insect Symbiosis.</title>
        <authorList>
            <person name="Wang Y."/>
            <person name="Stata M."/>
            <person name="Wang W."/>
            <person name="Stajich J.E."/>
            <person name="White M.M."/>
            <person name="Moncalvo J.M."/>
        </authorList>
    </citation>
    <scope>NUCLEOTIDE SEQUENCE [LARGE SCALE GENOMIC DNA]</scope>
    <source>
        <strain evidence="2 3">SC-DP-2</strain>
    </source>
</reference>
<feature type="non-terminal residue" evidence="2">
    <location>
        <position position="160"/>
    </location>
</feature>
<gene>
    <name evidence="2" type="ORF">BB560_006666</name>
</gene>
<feature type="compositionally biased region" description="Low complexity" evidence="1">
    <location>
        <begin position="124"/>
        <end position="136"/>
    </location>
</feature>
<evidence type="ECO:0000256" key="1">
    <source>
        <dbReference type="SAM" id="MobiDB-lite"/>
    </source>
</evidence>
<dbReference type="EMBL" id="MBFS01003458">
    <property type="protein sequence ID" value="PVU86564.1"/>
    <property type="molecule type" value="Genomic_DNA"/>
</dbReference>
<dbReference type="AlphaFoldDB" id="A0A2T9Y2S6"/>
<evidence type="ECO:0000313" key="2">
    <source>
        <dbReference type="EMBL" id="PVU86564.1"/>
    </source>
</evidence>
<comment type="caution">
    <text evidence="2">The sequence shown here is derived from an EMBL/GenBank/DDBJ whole genome shotgun (WGS) entry which is preliminary data.</text>
</comment>
<accession>A0A2T9Y2S6</accession>
<sequence length="160" mass="17193">MCPKSLTTNSITRYINSLNKLIKITGKGVNKKKLKLRDLVPSRAAEAGIYGSATVSVKGTVVKDKLEAREVQPVDMDVNKPAMNAKRQYNDNYIFGADEIPNSGSSDNSVNNNDNSAENPAEDQNPNQPQNPPQQNIDAGAAPAQMYPIIGVGVGKPKAK</sequence>
<evidence type="ECO:0000313" key="3">
    <source>
        <dbReference type="Proteomes" id="UP000245609"/>
    </source>
</evidence>
<keyword evidence="3" id="KW-1185">Reference proteome</keyword>
<feature type="compositionally biased region" description="Low complexity" evidence="1">
    <location>
        <begin position="102"/>
        <end position="116"/>
    </location>
</feature>